<dbReference type="InterPro" id="IPR001873">
    <property type="entry name" value="ENaC"/>
</dbReference>
<evidence type="ECO:0000256" key="3">
    <source>
        <dbReference type="ARBA" id="ARBA00022448"/>
    </source>
</evidence>
<evidence type="ECO:0000313" key="16">
    <source>
        <dbReference type="Proteomes" id="UP000235965"/>
    </source>
</evidence>
<evidence type="ECO:0000256" key="4">
    <source>
        <dbReference type="ARBA" id="ARBA00022461"/>
    </source>
</evidence>
<comment type="caution">
    <text evidence="15">The sequence shown here is derived from an EMBL/GenBank/DDBJ whole genome shotgun (WGS) entry which is preliminary data.</text>
</comment>
<dbReference type="GO" id="GO:0015280">
    <property type="term" value="F:ligand-gated sodium channel activity"/>
    <property type="evidence" value="ECO:0007669"/>
    <property type="project" value="TreeGrafter"/>
</dbReference>
<comment type="subcellular location">
    <subcellularLocation>
        <location evidence="1">Membrane</location>
        <topology evidence="1">Multi-pass membrane protein</topology>
    </subcellularLocation>
</comment>
<keyword evidence="10 12" id="KW-0739">Sodium transport</keyword>
<dbReference type="InParanoid" id="A0A2J7Q831"/>
<evidence type="ECO:0000256" key="6">
    <source>
        <dbReference type="ARBA" id="ARBA00022989"/>
    </source>
</evidence>
<keyword evidence="6 14" id="KW-1133">Transmembrane helix</keyword>
<evidence type="ECO:0000256" key="10">
    <source>
        <dbReference type="ARBA" id="ARBA00023201"/>
    </source>
</evidence>
<accession>A0A2J7Q831</accession>
<evidence type="ECO:0000256" key="12">
    <source>
        <dbReference type="RuleBase" id="RU000679"/>
    </source>
</evidence>
<evidence type="ECO:0000256" key="9">
    <source>
        <dbReference type="ARBA" id="ARBA00023136"/>
    </source>
</evidence>
<evidence type="ECO:0000313" key="15">
    <source>
        <dbReference type="EMBL" id="PNF24738.1"/>
    </source>
</evidence>
<dbReference type="PRINTS" id="PR01078">
    <property type="entry name" value="AMINACHANNEL"/>
</dbReference>
<evidence type="ECO:0000256" key="8">
    <source>
        <dbReference type="ARBA" id="ARBA00023065"/>
    </source>
</evidence>
<feature type="compositionally biased region" description="Low complexity" evidence="13">
    <location>
        <begin position="54"/>
        <end position="66"/>
    </location>
</feature>
<dbReference type="Gene3D" id="1.10.287.820">
    <property type="entry name" value="Acid-sensing ion channel domain"/>
    <property type="match status" value="1"/>
</dbReference>
<organism evidence="15 16">
    <name type="scientific">Cryptotermes secundus</name>
    <dbReference type="NCBI Taxonomy" id="105785"/>
    <lineage>
        <taxon>Eukaryota</taxon>
        <taxon>Metazoa</taxon>
        <taxon>Ecdysozoa</taxon>
        <taxon>Arthropoda</taxon>
        <taxon>Hexapoda</taxon>
        <taxon>Insecta</taxon>
        <taxon>Pterygota</taxon>
        <taxon>Neoptera</taxon>
        <taxon>Polyneoptera</taxon>
        <taxon>Dictyoptera</taxon>
        <taxon>Blattodea</taxon>
        <taxon>Blattoidea</taxon>
        <taxon>Termitoidae</taxon>
        <taxon>Kalotermitidae</taxon>
        <taxon>Cryptotermitinae</taxon>
        <taxon>Cryptotermes</taxon>
    </lineage>
</organism>
<evidence type="ECO:0000256" key="11">
    <source>
        <dbReference type="ARBA" id="ARBA00023303"/>
    </source>
</evidence>
<name>A0A2J7Q831_9NEOP</name>
<dbReference type="OrthoDB" id="6502088at2759"/>
<dbReference type="PANTHER" id="PTHR11690:SF237">
    <property type="entry name" value="PICKPOCKET 16-RELATED"/>
    <property type="match status" value="1"/>
</dbReference>
<evidence type="ECO:0000256" key="2">
    <source>
        <dbReference type="ARBA" id="ARBA00007193"/>
    </source>
</evidence>
<keyword evidence="4 12" id="KW-0894">Sodium channel</keyword>
<dbReference type="STRING" id="105785.A0A2J7Q831"/>
<dbReference type="Proteomes" id="UP000235965">
    <property type="component" value="Unassembled WGS sequence"/>
</dbReference>
<keyword evidence="8 12" id="KW-0406">Ion transport</keyword>
<dbReference type="FunCoup" id="A0A2J7Q831">
    <property type="interactions" value="49"/>
</dbReference>
<evidence type="ECO:0000256" key="14">
    <source>
        <dbReference type="SAM" id="Phobius"/>
    </source>
</evidence>
<dbReference type="PANTHER" id="PTHR11690">
    <property type="entry name" value="AMILORIDE-SENSITIVE SODIUM CHANNEL-RELATED"/>
    <property type="match status" value="1"/>
</dbReference>
<evidence type="ECO:0000256" key="13">
    <source>
        <dbReference type="SAM" id="MobiDB-lite"/>
    </source>
</evidence>
<dbReference type="GO" id="GO:0005886">
    <property type="term" value="C:plasma membrane"/>
    <property type="evidence" value="ECO:0007669"/>
    <property type="project" value="TreeGrafter"/>
</dbReference>
<dbReference type="EMBL" id="NEVH01016978">
    <property type="protein sequence ID" value="PNF24738.1"/>
    <property type="molecule type" value="Genomic_DNA"/>
</dbReference>
<feature type="transmembrane region" description="Helical" evidence="14">
    <location>
        <begin position="544"/>
        <end position="571"/>
    </location>
</feature>
<evidence type="ECO:0000256" key="7">
    <source>
        <dbReference type="ARBA" id="ARBA00023053"/>
    </source>
</evidence>
<protein>
    <recommendedName>
        <fullName evidence="17">Sodium channel protein Nach</fullName>
    </recommendedName>
</protein>
<keyword evidence="3 12" id="KW-0813">Transport</keyword>
<gene>
    <name evidence="15" type="ORF">B7P43_G16629</name>
</gene>
<dbReference type="Gene3D" id="2.60.470.10">
    <property type="entry name" value="Acid-sensing ion channels like domains"/>
    <property type="match status" value="1"/>
</dbReference>
<sequence length="606" mass="68043">MEPLPSSELEHLPSSETDPLPSSELGHLPGSETDPLPSSELEHLPSSEQERLPTSELEQLPSSEPECLSSSERVRLSSFEKPFLPLVAVRAAGWMTGKSWFDYRDLEYIGAESWTVTKGSEQPETLWTFMCTIGLAGATILINKVWTQYSTSPTITSVESTHFPIWNIPFPAVTVCQVNKVHLSAAVALYREEFTKILTEKEYWAFVSQMAEIIQPEGVDMFQMDLEHIHAVLRNRSYDMESLMMRLTQPCSSLLIKCKWRGEVTSCSDLFTMHKTDAGYCCSFNYHPPGAPNGKNGVPLRVNGAGYLAGLSMLIDPRLEDYYAALFSFYGIQVLVHANQDYPEISARGILLSPRKEAFLQASAEFSRLVSAAATYSTREVRALSKEQRQCLFEDEQSLGNSSGDAGGYSYSNCLVHCRMEHMNKLCHCAPYFYPTGNDTKLCGLTDVACLADHRRVFNNLRSPNFVPGLDDNDNAMQCECHPTCTDVTYSTEISESNFFKSEYDQTNFFKEVPITNHSILHVYFKDLSVLRFRRDVIYSWNDLLASFGGIVGLTLGSSLLSFVELLYFFTVRPACTLLRRDAVGPLKDIPASRKGPVPPPYDWVF</sequence>
<reference evidence="15 16" key="1">
    <citation type="submission" date="2017-12" db="EMBL/GenBank/DDBJ databases">
        <title>Hemimetabolous genomes reveal molecular basis of termite eusociality.</title>
        <authorList>
            <person name="Harrison M.C."/>
            <person name="Jongepier E."/>
            <person name="Robertson H.M."/>
            <person name="Arning N."/>
            <person name="Bitard-Feildel T."/>
            <person name="Chao H."/>
            <person name="Childers C.P."/>
            <person name="Dinh H."/>
            <person name="Doddapaneni H."/>
            <person name="Dugan S."/>
            <person name="Gowin J."/>
            <person name="Greiner C."/>
            <person name="Han Y."/>
            <person name="Hu H."/>
            <person name="Hughes D.S.T."/>
            <person name="Huylmans A.-K."/>
            <person name="Kemena C."/>
            <person name="Kremer L.P.M."/>
            <person name="Lee S.L."/>
            <person name="Lopez-Ezquerra A."/>
            <person name="Mallet L."/>
            <person name="Monroy-Kuhn J.M."/>
            <person name="Moser A."/>
            <person name="Murali S.C."/>
            <person name="Muzny D.M."/>
            <person name="Otani S."/>
            <person name="Piulachs M.-D."/>
            <person name="Poelchau M."/>
            <person name="Qu J."/>
            <person name="Schaub F."/>
            <person name="Wada-Katsumata A."/>
            <person name="Worley K.C."/>
            <person name="Xie Q."/>
            <person name="Ylla G."/>
            <person name="Poulsen M."/>
            <person name="Gibbs R.A."/>
            <person name="Schal C."/>
            <person name="Richards S."/>
            <person name="Belles X."/>
            <person name="Korb J."/>
            <person name="Bornberg-Bauer E."/>
        </authorList>
    </citation>
    <scope>NUCLEOTIDE SEQUENCE [LARGE SCALE GENOMIC DNA]</scope>
    <source>
        <tissue evidence="15">Whole body</tissue>
    </source>
</reference>
<comment type="similarity">
    <text evidence="2 12">Belongs to the amiloride-sensitive sodium channel (TC 1.A.6) family.</text>
</comment>
<feature type="compositionally biased region" description="Basic and acidic residues" evidence="13">
    <location>
        <begin position="40"/>
        <end position="53"/>
    </location>
</feature>
<feature type="region of interest" description="Disordered" evidence="13">
    <location>
        <begin position="1"/>
        <end position="66"/>
    </location>
</feature>
<evidence type="ECO:0000256" key="1">
    <source>
        <dbReference type="ARBA" id="ARBA00004141"/>
    </source>
</evidence>
<keyword evidence="5 12" id="KW-0812">Transmembrane</keyword>
<keyword evidence="9 14" id="KW-0472">Membrane</keyword>
<keyword evidence="11 12" id="KW-0407">Ion channel</keyword>
<keyword evidence="7" id="KW-0915">Sodium</keyword>
<evidence type="ECO:0000256" key="5">
    <source>
        <dbReference type="ARBA" id="ARBA00022692"/>
    </source>
</evidence>
<proteinExistence type="inferred from homology"/>
<keyword evidence="16" id="KW-1185">Reference proteome</keyword>
<evidence type="ECO:0008006" key="17">
    <source>
        <dbReference type="Google" id="ProtNLM"/>
    </source>
</evidence>
<dbReference type="Pfam" id="PF00858">
    <property type="entry name" value="ASC"/>
    <property type="match status" value="1"/>
</dbReference>
<dbReference type="AlphaFoldDB" id="A0A2J7Q831"/>